<organism evidence="1 2">
    <name type="scientific">Blattamonas nauphoetae</name>
    <dbReference type="NCBI Taxonomy" id="2049346"/>
    <lineage>
        <taxon>Eukaryota</taxon>
        <taxon>Metamonada</taxon>
        <taxon>Preaxostyla</taxon>
        <taxon>Oxymonadida</taxon>
        <taxon>Blattamonas</taxon>
    </lineage>
</organism>
<gene>
    <name evidence="1" type="ORF">BLNAU_17373</name>
</gene>
<sequence>MLHNKTSSKPKVDTRTPEQTHLVEVFLRQICGDCKALRPMMFNSLLILATKSNWALSTILDMEYIQIFEQYCKWTKPCAIPISLPQLLSILVSRMALEALSIRSESDPETRPFLQTLEVPSVSTKRSSELVPFAGRLCSALAEHDSQLKSLFTESSPSDGTISALSSTLPSESPLLNGNTVFILLYEGLSLLNSIFDRIDNTFQDILFKYDFVSLLKSTIIARLDLLEQQKTQSKCPPSERTDILIKILDGSWKCASSCLGSFHKSLRRAVESTFYDIQELCSLLVRTCRLSSHMLSSPLRMLLNLTSNLPHLIPRILKENLVERLINFSQPMTVPTTNGELHYYFIDLVVNLIWDPRNITEDNEEQKRIRILQFERLLKPAKQYLQFILQREEFIPKAVSRNKDLAIRITELVEQTLVLERELFEYGEIVESGREEWEVGWLVGEAEEKFLSSRLYSIREEDEKLKKDGKERWKRRVERRREAGHEDAMEGWLMRKDNRTRSDIVDRIESIGNENGMNMTISGG</sequence>
<protein>
    <submittedName>
        <fullName evidence="1">Uncharacterized protein</fullName>
    </submittedName>
</protein>
<dbReference type="Proteomes" id="UP001281761">
    <property type="component" value="Unassembled WGS sequence"/>
</dbReference>
<dbReference type="EMBL" id="JARBJD010000193">
    <property type="protein sequence ID" value="KAK2947703.1"/>
    <property type="molecule type" value="Genomic_DNA"/>
</dbReference>
<comment type="caution">
    <text evidence="1">The sequence shown here is derived from an EMBL/GenBank/DDBJ whole genome shotgun (WGS) entry which is preliminary data.</text>
</comment>
<keyword evidence="2" id="KW-1185">Reference proteome</keyword>
<accession>A0ABQ9X8Y2</accession>
<name>A0ABQ9X8Y2_9EUKA</name>
<reference evidence="1 2" key="1">
    <citation type="journal article" date="2022" name="bioRxiv">
        <title>Genomics of Preaxostyla Flagellates Illuminates Evolutionary Transitions and the Path Towards Mitochondrial Loss.</title>
        <authorList>
            <person name="Novak L.V.F."/>
            <person name="Treitli S.C."/>
            <person name="Pyrih J."/>
            <person name="Halakuc P."/>
            <person name="Pipaliya S.V."/>
            <person name="Vacek V."/>
            <person name="Brzon O."/>
            <person name="Soukal P."/>
            <person name="Eme L."/>
            <person name="Dacks J.B."/>
            <person name="Karnkowska A."/>
            <person name="Elias M."/>
            <person name="Hampl V."/>
        </authorList>
    </citation>
    <scope>NUCLEOTIDE SEQUENCE [LARGE SCALE GENOMIC DNA]</scope>
    <source>
        <strain evidence="1">NAU3</strain>
        <tissue evidence="1">Gut</tissue>
    </source>
</reference>
<evidence type="ECO:0000313" key="1">
    <source>
        <dbReference type="EMBL" id="KAK2947703.1"/>
    </source>
</evidence>
<proteinExistence type="predicted"/>
<evidence type="ECO:0000313" key="2">
    <source>
        <dbReference type="Proteomes" id="UP001281761"/>
    </source>
</evidence>